<dbReference type="InterPro" id="IPR006543">
    <property type="entry name" value="Histidinol-phos"/>
</dbReference>
<comment type="cofactor">
    <cofactor evidence="3 17">
        <name>Zn(2+)</name>
        <dbReference type="ChEBI" id="CHEBI:29105"/>
    </cofactor>
</comment>
<evidence type="ECO:0000256" key="2">
    <source>
        <dbReference type="ARBA" id="ARBA00001946"/>
    </source>
</evidence>
<feature type="binding site" evidence="17">
    <location>
        <position position="7"/>
    </location>
    <ligand>
        <name>Mg(2+)</name>
        <dbReference type="ChEBI" id="CHEBI:18420"/>
    </ligand>
</feature>
<evidence type="ECO:0000313" key="18">
    <source>
        <dbReference type="EMBL" id="QFU74166.1"/>
    </source>
</evidence>
<dbReference type="NCBIfam" id="TIGR01656">
    <property type="entry name" value="Histidinol-ppas"/>
    <property type="match status" value="1"/>
</dbReference>
<gene>
    <name evidence="18" type="primary">gmhB</name>
    <name evidence="18" type="ORF">EY643_00045</name>
</gene>
<dbReference type="NCBIfam" id="TIGR01662">
    <property type="entry name" value="HAD-SF-IIIA"/>
    <property type="match status" value="1"/>
</dbReference>
<evidence type="ECO:0000256" key="10">
    <source>
        <dbReference type="ARBA" id="ARBA00022833"/>
    </source>
</evidence>
<evidence type="ECO:0000256" key="13">
    <source>
        <dbReference type="ARBA" id="ARBA00061616"/>
    </source>
</evidence>
<dbReference type="FunFam" id="3.40.50.1000:FF:000168">
    <property type="entry name" value="D,D-heptose 1,7-bisphosphate phosphatase"/>
    <property type="match status" value="1"/>
</dbReference>
<evidence type="ECO:0000256" key="7">
    <source>
        <dbReference type="ARBA" id="ARBA00022490"/>
    </source>
</evidence>
<evidence type="ECO:0000256" key="5">
    <source>
        <dbReference type="ARBA" id="ARBA00004708"/>
    </source>
</evidence>
<keyword evidence="7 14" id="KW-0963">Cytoplasm</keyword>
<feature type="site" description="Contributes to substrate recognition" evidence="16">
    <location>
        <position position="100"/>
    </location>
</feature>
<dbReference type="InterPro" id="IPR036412">
    <property type="entry name" value="HAD-like_sf"/>
</dbReference>
<dbReference type="Gene3D" id="3.40.50.1000">
    <property type="entry name" value="HAD superfamily/HAD-like"/>
    <property type="match status" value="1"/>
</dbReference>
<keyword evidence="10 17" id="KW-0862">Zinc</keyword>
<dbReference type="GO" id="GO:0005737">
    <property type="term" value="C:cytoplasm"/>
    <property type="evidence" value="ECO:0007669"/>
    <property type="project" value="UniProtKB-SubCell"/>
</dbReference>
<dbReference type="GO" id="GO:0005975">
    <property type="term" value="P:carbohydrate metabolic process"/>
    <property type="evidence" value="ECO:0007669"/>
    <property type="project" value="InterPro"/>
</dbReference>
<evidence type="ECO:0000256" key="6">
    <source>
        <dbReference type="ARBA" id="ARBA00011245"/>
    </source>
</evidence>
<evidence type="ECO:0000256" key="15">
    <source>
        <dbReference type="PIRSR" id="PIRSR004682-1"/>
    </source>
</evidence>
<feature type="site" description="Stabilizes the phosphoryl group" evidence="16">
    <location>
        <position position="50"/>
    </location>
</feature>
<comment type="subcellular location">
    <subcellularLocation>
        <location evidence="4 14">Cytoplasm</location>
    </subcellularLocation>
</comment>
<organism evidence="18 19">
    <name type="scientific">Halioglobus maricola</name>
    <dbReference type="NCBI Taxonomy" id="2601894"/>
    <lineage>
        <taxon>Bacteria</taxon>
        <taxon>Pseudomonadati</taxon>
        <taxon>Pseudomonadota</taxon>
        <taxon>Gammaproteobacteria</taxon>
        <taxon>Cellvibrionales</taxon>
        <taxon>Halieaceae</taxon>
        <taxon>Halioglobus</taxon>
    </lineage>
</organism>
<comment type="subunit">
    <text evidence="6">Monomer.</text>
</comment>
<proteinExistence type="inferred from homology"/>
<feature type="active site" description="Proton donor" evidence="15">
    <location>
        <position position="9"/>
    </location>
</feature>
<dbReference type="OrthoDB" id="9788272at2"/>
<dbReference type="GO" id="GO:0046872">
    <property type="term" value="F:metal ion binding"/>
    <property type="evidence" value="ECO:0007669"/>
    <property type="project" value="UniProtKB-KW"/>
</dbReference>
<feature type="site" description="Stabilizes the phosphoryl group" evidence="16">
    <location>
        <position position="101"/>
    </location>
</feature>
<comment type="cofactor">
    <cofactor evidence="2 17">
        <name>Mg(2+)</name>
        <dbReference type="ChEBI" id="CHEBI:18420"/>
    </cofactor>
</comment>
<evidence type="ECO:0000313" key="19">
    <source>
        <dbReference type="Proteomes" id="UP000326287"/>
    </source>
</evidence>
<dbReference type="InterPro" id="IPR023214">
    <property type="entry name" value="HAD_sf"/>
</dbReference>
<name>A0A5P9NFA4_9GAMM</name>
<comment type="catalytic activity">
    <reaction evidence="1">
        <text>D-glycero-beta-D-manno-heptose 1,7-bisphosphate + H2O = D-glycero-beta-D-manno-heptose 1-phosphate + phosphate</text>
        <dbReference type="Rhea" id="RHEA:28518"/>
        <dbReference type="ChEBI" id="CHEBI:15377"/>
        <dbReference type="ChEBI" id="CHEBI:43474"/>
        <dbReference type="ChEBI" id="CHEBI:60208"/>
        <dbReference type="ChEBI" id="CHEBI:61593"/>
        <dbReference type="EC" id="3.1.3.82"/>
    </reaction>
</comment>
<dbReference type="GO" id="GO:0034200">
    <property type="term" value="F:D-glycero-beta-D-manno-heptose 1,7-bisphosphate 7-phosphatase activity"/>
    <property type="evidence" value="ECO:0007669"/>
    <property type="project" value="UniProtKB-EC"/>
</dbReference>
<dbReference type="EMBL" id="CP036422">
    <property type="protein sequence ID" value="QFU74166.1"/>
    <property type="molecule type" value="Genomic_DNA"/>
</dbReference>
<dbReference type="EC" id="3.1.3.-" evidence="14"/>
<keyword evidence="9 14" id="KW-0378">Hydrolase</keyword>
<comment type="pathway">
    <text evidence="5">Nucleotide-sugar biosynthesis; ADP-L-glycero-beta-D-manno-heptose biosynthesis; ADP-L-glycero-beta-D-manno-heptose from D-glycero-beta-D-manno-heptose 7-phosphate: step 2/4.</text>
</comment>
<evidence type="ECO:0000256" key="14">
    <source>
        <dbReference type="PIRNR" id="PIRNR004682"/>
    </source>
</evidence>
<evidence type="ECO:0000256" key="1">
    <source>
        <dbReference type="ARBA" id="ARBA00001226"/>
    </source>
</evidence>
<keyword evidence="8 17" id="KW-0479">Metal-binding</keyword>
<dbReference type="PIRSF" id="PIRSF004682">
    <property type="entry name" value="GmhB"/>
    <property type="match status" value="1"/>
</dbReference>
<dbReference type="Pfam" id="PF13242">
    <property type="entry name" value="Hydrolase_like"/>
    <property type="match status" value="1"/>
</dbReference>
<feature type="active site" description="Nucleophile" evidence="15">
    <location>
        <position position="7"/>
    </location>
</feature>
<dbReference type="SUPFAM" id="SSF56784">
    <property type="entry name" value="HAD-like"/>
    <property type="match status" value="1"/>
</dbReference>
<feature type="binding site" evidence="17">
    <location>
        <position position="99"/>
    </location>
    <ligand>
        <name>Zn(2+)</name>
        <dbReference type="ChEBI" id="CHEBI:29105"/>
    </ligand>
</feature>
<dbReference type="KEGG" id="halc:EY643_00045"/>
<accession>A0A5P9NFA4</accession>
<dbReference type="AlphaFoldDB" id="A0A5P9NFA4"/>
<dbReference type="InterPro" id="IPR004446">
    <property type="entry name" value="Heptose_bisP_phosphatase"/>
</dbReference>
<evidence type="ECO:0000256" key="9">
    <source>
        <dbReference type="ARBA" id="ARBA00022801"/>
    </source>
</evidence>
<dbReference type="PANTHER" id="PTHR42891:SF1">
    <property type="entry name" value="D-GLYCERO-BETA-D-MANNO-HEPTOSE-1,7-BISPHOSPHATE 7-PHOSPHATASE"/>
    <property type="match status" value="1"/>
</dbReference>
<dbReference type="RefSeq" id="WP_152660279.1">
    <property type="nucleotide sequence ID" value="NZ_CP036422.1"/>
</dbReference>
<feature type="binding site" evidence="17">
    <location>
        <position position="89"/>
    </location>
    <ligand>
        <name>Zn(2+)</name>
        <dbReference type="ChEBI" id="CHEBI:29105"/>
    </ligand>
</feature>
<dbReference type="PANTHER" id="PTHR42891">
    <property type="entry name" value="D-GLYCERO-BETA-D-MANNO-HEPTOSE-1,7-BISPHOSPHATE 7-PHOSPHATASE"/>
    <property type="match status" value="1"/>
</dbReference>
<dbReference type="NCBIfam" id="NF006506">
    <property type="entry name" value="PRK08942.1"/>
    <property type="match status" value="1"/>
</dbReference>
<evidence type="ECO:0000256" key="12">
    <source>
        <dbReference type="ARBA" id="ARBA00023277"/>
    </source>
</evidence>
<feature type="binding site" evidence="17">
    <location>
        <position position="91"/>
    </location>
    <ligand>
        <name>Zn(2+)</name>
        <dbReference type="ChEBI" id="CHEBI:29105"/>
    </ligand>
</feature>
<sequence>MPLLILDRDGVINYDSDDYIRSLADWKPIPGSIEAIVKASKAGYQVAIATNQSGLSRGYFTLDTLEDIHQHLCQLVEEQGGSIAGIFYCPHLPNEGCACRKPGTALLQAMESELGESAANAWFVGDSLKDLQAARGYGCQPALVTTGKGLKTQAQLDKPDVELASPTSVPVYPDLASAVDAILSA</sequence>
<keyword evidence="11 17" id="KW-0460">Magnesium</keyword>
<evidence type="ECO:0000256" key="11">
    <source>
        <dbReference type="ARBA" id="ARBA00022842"/>
    </source>
</evidence>
<dbReference type="InterPro" id="IPR006549">
    <property type="entry name" value="HAD-SF_hydro_IIIA"/>
</dbReference>
<feature type="binding site" evidence="17">
    <location>
        <position position="9"/>
    </location>
    <ligand>
        <name>Mg(2+)</name>
        <dbReference type="ChEBI" id="CHEBI:18420"/>
    </ligand>
</feature>
<keyword evidence="19" id="KW-1185">Reference proteome</keyword>
<protein>
    <recommendedName>
        <fullName evidence="14">D,D-heptose 1,7-bisphosphate phosphatase</fullName>
        <ecNumber evidence="14">3.1.3.-</ecNumber>
    </recommendedName>
</protein>
<keyword evidence="12 14" id="KW-0119">Carbohydrate metabolism</keyword>
<dbReference type="Proteomes" id="UP000326287">
    <property type="component" value="Chromosome"/>
</dbReference>
<dbReference type="CDD" id="cd07503">
    <property type="entry name" value="HAD_HisB-N"/>
    <property type="match status" value="1"/>
</dbReference>
<evidence type="ECO:0000256" key="17">
    <source>
        <dbReference type="PIRSR" id="PIRSR004682-4"/>
    </source>
</evidence>
<feature type="binding site" evidence="17">
    <location>
        <position position="126"/>
    </location>
    <ligand>
        <name>Mg(2+)</name>
        <dbReference type="ChEBI" id="CHEBI:18420"/>
    </ligand>
</feature>
<evidence type="ECO:0000256" key="4">
    <source>
        <dbReference type="ARBA" id="ARBA00004496"/>
    </source>
</evidence>
<comment type="similarity">
    <text evidence="13 14">Belongs to the gmhB family.</text>
</comment>
<evidence type="ECO:0000256" key="8">
    <source>
        <dbReference type="ARBA" id="ARBA00022723"/>
    </source>
</evidence>
<evidence type="ECO:0000256" key="3">
    <source>
        <dbReference type="ARBA" id="ARBA00001947"/>
    </source>
</evidence>
<evidence type="ECO:0000256" key="16">
    <source>
        <dbReference type="PIRSR" id="PIRSR004682-3"/>
    </source>
</evidence>
<reference evidence="18 19" key="1">
    <citation type="submission" date="2019-02" db="EMBL/GenBank/DDBJ databases">
        <authorList>
            <person name="Li S.-H."/>
        </authorList>
    </citation>
    <scope>NUCLEOTIDE SEQUENCE [LARGE SCALE GENOMIC DNA]</scope>
    <source>
        <strain evidence="18 19">IMCC14385</strain>
    </source>
</reference>
<feature type="binding site" evidence="17">
    <location>
        <position position="97"/>
    </location>
    <ligand>
        <name>Zn(2+)</name>
        <dbReference type="ChEBI" id="CHEBI:29105"/>
    </ligand>
</feature>